<dbReference type="GO" id="GO:0005576">
    <property type="term" value="C:extracellular region"/>
    <property type="evidence" value="ECO:0007669"/>
    <property type="project" value="UniProtKB-SubCell"/>
</dbReference>
<dbReference type="OrthoDB" id="9534975at2759"/>
<evidence type="ECO:0000256" key="7">
    <source>
        <dbReference type="ARBA" id="ARBA00023022"/>
    </source>
</evidence>
<organism evidence="12 13">
    <name type="scientific">Trichechus manatus latirostris</name>
    <name type="common">Florida manatee</name>
    <dbReference type="NCBI Taxonomy" id="127582"/>
    <lineage>
        <taxon>Eukaryota</taxon>
        <taxon>Metazoa</taxon>
        <taxon>Chordata</taxon>
        <taxon>Craniata</taxon>
        <taxon>Vertebrata</taxon>
        <taxon>Euteleostomi</taxon>
        <taxon>Mammalia</taxon>
        <taxon>Eutheria</taxon>
        <taxon>Afrotheria</taxon>
        <taxon>Sirenia</taxon>
        <taxon>Trichechidae</taxon>
        <taxon>Trichechus</taxon>
    </lineage>
</organism>
<evidence type="ECO:0000256" key="8">
    <source>
        <dbReference type="ARBA" id="ARBA00023157"/>
    </source>
</evidence>
<keyword evidence="6 9" id="KW-0211">Defensin</keyword>
<evidence type="ECO:0000313" key="13">
    <source>
        <dbReference type="RefSeq" id="XP_023598129.1"/>
    </source>
</evidence>
<comment type="similarity">
    <text evidence="2 9">Belongs to the beta-defensin family.</text>
</comment>
<keyword evidence="4 9" id="KW-0929">Antimicrobial</keyword>
<feature type="chain" id="PRO_5015960040" description="Beta-defensin" evidence="10">
    <location>
        <begin position="16"/>
        <end position="76"/>
    </location>
</feature>
<evidence type="ECO:0000256" key="5">
    <source>
        <dbReference type="ARBA" id="ARBA00022729"/>
    </source>
</evidence>
<dbReference type="GeneID" id="111822772"/>
<keyword evidence="7 9" id="KW-0044">Antibiotic</keyword>
<dbReference type="PANTHER" id="PTHR15001">
    <property type="entry name" value="BETA-DEFENSIN 123-RELATED"/>
    <property type="match status" value="1"/>
</dbReference>
<evidence type="ECO:0000313" key="12">
    <source>
        <dbReference type="Proteomes" id="UP000248480"/>
    </source>
</evidence>
<name>A0A2Y9S187_TRIMA</name>
<dbReference type="RefSeq" id="XP_023598129.1">
    <property type="nucleotide sequence ID" value="XM_023742361.1"/>
</dbReference>
<evidence type="ECO:0000256" key="10">
    <source>
        <dbReference type="SAM" id="SignalP"/>
    </source>
</evidence>
<gene>
    <name evidence="13" type="primary">LOC111822772</name>
</gene>
<keyword evidence="12" id="KW-1185">Reference proteome</keyword>
<dbReference type="InterPro" id="IPR025933">
    <property type="entry name" value="Beta_defensin_dom"/>
</dbReference>
<dbReference type="FunCoup" id="A0A2Y9S187">
    <property type="interactions" value="12"/>
</dbReference>
<keyword evidence="5 10" id="KW-0732">Signal</keyword>
<comment type="subcellular location">
    <subcellularLocation>
        <location evidence="1 9">Secreted</location>
    </subcellularLocation>
</comment>
<evidence type="ECO:0000256" key="1">
    <source>
        <dbReference type="ARBA" id="ARBA00004613"/>
    </source>
</evidence>
<dbReference type="PANTHER" id="PTHR15001:SF8">
    <property type="entry name" value="BETA-DEFENSIN 121"/>
    <property type="match status" value="1"/>
</dbReference>
<dbReference type="GO" id="GO:0045087">
    <property type="term" value="P:innate immune response"/>
    <property type="evidence" value="ECO:0007669"/>
    <property type="project" value="InterPro"/>
</dbReference>
<evidence type="ECO:0000256" key="3">
    <source>
        <dbReference type="ARBA" id="ARBA00022525"/>
    </source>
</evidence>
<dbReference type="Gene3D" id="3.10.360.10">
    <property type="entry name" value="Antimicrobial Peptide, Beta-defensin 2, Chain A"/>
    <property type="match status" value="1"/>
</dbReference>
<dbReference type="KEGG" id="tmu:111822772"/>
<evidence type="ECO:0000256" key="6">
    <source>
        <dbReference type="ARBA" id="ARBA00022940"/>
    </source>
</evidence>
<dbReference type="GO" id="GO:0042742">
    <property type="term" value="P:defense response to bacterium"/>
    <property type="evidence" value="ECO:0007669"/>
    <property type="project" value="UniProtKB-UniRule"/>
</dbReference>
<dbReference type="Pfam" id="PF13841">
    <property type="entry name" value="Defensin_beta_2"/>
    <property type="match status" value="1"/>
</dbReference>
<proteinExistence type="inferred from homology"/>
<evidence type="ECO:0000256" key="2">
    <source>
        <dbReference type="ARBA" id="ARBA00007371"/>
    </source>
</evidence>
<comment type="function">
    <text evidence="9">Has antibacterial activity.</text>
</comment>
<dbReference type="InterPro" id="IPR050544">
    <property type="entry name" value="Beta-defensin"/>
</dbReference>
<feature type="domain" description="Beta-defensin" evidence="11">
    <location>
        <begin position="22"/>
        <end position="51"/>
    </location>
</feature>
<dbReference type="AlphaFoldDB" id="A0A2Y9S187"/>
<feature type="signal peptide" evidence="10">
    <location>
        <begin position="1"/>
        <end position="15"/>
    </location>
</feature>
<evidence type="ECO:0000256" key="9">
    <source>
        <dbReference type="RuleBase" id="RU231113"/>
    </source>
</evidence>
<evidence type="ECO:0000256" key="4">
    <source>
        <dbReference type="ARBA" id="ARBA00022529"/>
    </source>
</evidence>
<reference evidence="13" key="1">
    <citation type="submission" date="2025-08" db="UniProtKB">
        <authorList>
            <consortium name="RefSeq"/>
        </authorList>
    </citation>
    <scope>IDENTIFICATION</scope>
</reference>
<protein>
    <recommendedName>
        <fullName evidence="9">Beta-defensin</fullName>
    </recommendedName>
</protein>
<dbReference type="InParanoid" id="A0A2Y9S187"/>
<evidence type="ECO:0000259" key="11">
    <source>
        <dbReference type="Pfam" id="PF13841"/>
    </source>
</evidence>
<dbReference type="STRING" id="127582.A0A2Y9S187"/>
<keyword evidence="8" id="KW-1015">Disulfide bond</keyword>
<keyword evidence="3 9" id="KW-0964">Secreted</keyword>
<dbReference type="Proteomes" id="UP000248480">
    <property type="component" value="Unplaced"/>
</dbReference>
<accession>A0A2Y9S187</accession>
<sequence>MKLFLLVLTVSLVLAQVTSVMKCWGKSGRCRTTCKNGEVFHILCNVETKCCVQQKYVHFRVEASNTTRSLGSTSAD</sequence>